<keyword evidence="9" id="KW-1185">Reference proteome</keyword>
<dbReference type="PROSITE" id="PS51986">
    <property type="entry name" value="GS_BETA_GRASP"/>
    <property type="match status" value="1"/>
</dbReference>
<evidence type="ECO:0000259" key="7">
    <source>
        <dbReference type="PROSITE" id="PS51987"/>
    </source>
</evidence>
<keyword evidence="3" id="KW-0067">ATP-binding</keyword>
<feature type="domain" description="GS catalytic" evidence="7">
    <location>
        <begin position="102"/>
        <end position="444"/>
    </location>
</feature>
<comment type="similarity">
    <text evidence="4 5">Belongs to the glutamine synthetase family.</text>
</comment>
<keyword evidence="1" id="KW-0436">Ligase</keyword>
<proteinExistence type="inferred from homology"/>
<dbReference type="PROSITE" id="PS51987">
    <property type="entry name" value="GS_CATALYTIC"/>
    <property type="match status" value="1"/>
</dbReference>
<dbReference type="STRING" id="49186.SAMN05421647_105242"/>
<evidence type="ECO:0000256" key="4">
    <source>
        <dbReference type="PROSITE-ProRule" id="PRU01330"/>
    </source>
</evidence>
<dbReference type="PANTHER" id="PTHR43785:SF14">
    <property type="entry name" value="GLUTAMINE SYNTHETASE"/>
    <property type="match status" value="1"/>
</dbReference>
<evidence type="ECO:0000256" key="2">
    <source>
        <dbReference type="ARBA" id="ARBA00022741"/>
    </source>
</evidence>
<dbReference type="EMBL" id="FTMN01000005">
    <property type="protein sequence ID" value="SIQ50783.1"/>
    <property type="molecule type" value="Genomic_DNA"/>
</dbReference>
<protein>
    <submittedName>
        <fullName evidence="8">Gamma-glutamylmethylamide synthetase</fullName>
    </submittedName>
</protein>
<feature type="domain" description="GS beta-grasp" evidence="6">
    <location>
        <begin position="13"/>
        <end position="96"/>
    </location>
</feature>
<sequence length="444" mass="49071">MMPAEIERIVSQNDIKYVLAQFVDIHGVAKTKSVPASCLMDVVEKGAGFAGFAVWGMGMEPHGPDFMARGDLNTFSVVPWQPGYARIACDGYVNDAPHPYCSRVVLKQQLARLAEKGWTLNTGVEPEFSLFTRDEKGTLKPVDESDVLDKPCYDYKGLSRSREFLERLVESLQAVDFDVYQIDHEDANGQFEINYTYSDALTSADRFTFVRMAAGEIANDLDMVCSFMPKPSSDRTGNGMHFHLSITDKDGQNLFHDADDKSGMGLSKLAYHFTAGLLAHAPALCAIAAPTVNSYKRLVVGGNASGATWAPAYVCYGDNNRSAMVRIPYGRLEFRLPDSGCNPYLVTAALIAAGMDGVERELDPGEPMNVNLYSLSLDEIKEKGVSILPQNLNEALDALEADTVFTEALGNEVVSEFLKVKRAEWVEYSRHVSDWEVSHYAEFF</sequence>
<dbReference type="SUPFAM" id="SSF55931">
    <property type="entry name" value="Glutamine synthetase/guanido kinase"/>
    <property type="match status" value="1"/>
</dbReference>
<dbReference type="PANTHER" id="PTHR43785">
    <property type="entry name" value="GAMMA-GLUTAMYLPUTRESCINE SYNTHETASE"/>
    <property type="match status" value="1"/>
</dbReference>
<dbReference type="GO" id="GO:0005524">
    <property type="term" value="F:ATP binding"/>
    <property type="evidence" value="ECO:0007669"/>
    <property type="project" value="UniProtKB-KW"/>
</dbReference>
<dbReference type="InterPro" id="IPR014746">
    <property type="entry name" value="Gln_synth/guanido_kin_cat_dom"/>
</dbReference>
<dbReference type="InterPro" id="IPR017536">
    <property type="entry name" value="Glutamine_synthetase_typeIII"/>
</dbReference>
<name>A0A1N6TBU2_9GAMM</name>
<evidence type="ECO:0000256" key="1">
    <source>
        <dbReference type="ARBA" id="ARBA00022598"/>
    </source>
</evidence>
<evidence type="ECO:0000313" key="9">
    <source>
        <dbReference type="Proteomes" id="UP000186895"/>
    </source>
</evidence>
<dbReference type="Pfam" id="PF00120">
    <property type="entry name" value="Gln-synt_C"/>
    <property type="match status" value="1"/>
</dbReference>
<dbReference type="Gene3D" id="3.30.590.10">
    <property type="entry name" value="Glutamine synthetase/guanido kinase, catalytic domain"/>
    <property type="match status" value="1"/>
</dbReference>
<dbReference type="InterPro" id="IPR008146">
    <property type="entry name" value="Gln_synth_cat_dom"/>
</dbReference>
<dbReference type="SMART" id="SM01230">
    <property type="entry name" value="Gln-synt_C"/>
    <property type="match status" value="1"/>
</dbReference>
<organism evidence="8 9">
    <name type="scientific">Marinobacterium stanieri</name>
    <dbReference type="NCBI Taxonomy" id="49186"/>
    <lineage>
        <taxon>Bacteria</taxon>
        <taxon>Pseudomonadati</taxon>
        <taxon>Pseudomonadota</taxon>
        <taxon>Gammaproteobacteria</taxon>
        <taxon>Oceanospirillales</taxon>
        <taxon>Oceanospirillaceae</taxon>
        <taxon>Marinobacterium</taxon>
    </lineage>
</organism>
<dbReference type="InterPro" id="IPR036651">
    <property type="entry name" value="Gln_synt_N_sf"/>
</dbReference>
<dbReference type="AlphaFoldDB" id="A0A1N6TBU2"/>
<evidence type="ECO:0000259" key="6">
    <source>
        <dbReference type="PROSITE" id="PS51986"/>
    </source>
</evidence>
<dbReference type="Proteomes" id="UP000186895">
    <property type="component" value="Unassembled WGS sequence"/>
</dbReference>
<dbReference type="GO" id="GO:0004356">
    <property type="term" value="F:glutamine synthetase activity"/>
    <property type="evidence" value="ECO:0007669"/>
    <property type="project" value="InterPro"/>
</dbReference>
<dbReference type="Gene3D" id="3.10.20.70">
    <property type="entry name" value="Glutamine synthetase, N-terminal domain"/>
    <property type="match status" value="1"/>
</dbReference>
<evidence type="ECO:0000256" key="5">
    <source>
        <dbReference type="RuleBase" id="RU000384"/>
    </source>
</evidence>
<reference evidence="8 9" key="1">
    <citation type="submission" date="2017-01" db="EMBL/GenBank/DDBJ databases">
        <authorList>
            <person name="Mah S.A."/>
            <person name="Swanson W.J."/>
            <person name="Moy G.W."/>
            <person name="Vacquier V.D."/>
        </authorList>
    </citation>
    <scope>NUCLEOTIDE SEQUENCE [LARGE SCALE GENOMIC DNA]</scope>
    <source>
        <strain evidence="8 9">DSM 7027</strain>
    </source>
</reference>
<dbReference type="eggNOG" id="COG0174">
    <property type="taxonomic scope" value="Bacteria"/>
</dbReference>
<dbReference type="NCBIfam" id="TIGR03105">
    <property type="entry name" value="gln_synth_III"/>
    <property type="match status" value="1"/>
</dbReference>
<dbReference type="GO" id="GO:0006542">
    <property type="term" value="P:glutamine biosynthetic process"/>
    <property type="evidence" value="ECO:0007669"/>
    <property type="project" value="InterPro"/>
</dbReference>
<keyword evidence="2" id="KW-0547">Nucleotide-binding</keyword>
<gene>
    <name evidence="8" type="ORF">SAMN05421647_105242</name>
</gene>
<dbReference type="InterPro" id="IPR008147">
    <property type="entry name" value="Gln_synt_N"/>
</dbReference>
<evidence type="ECO:0000256" key="3">
    <source>
        <dbReference type="ARBA" id="ARBA00022840"/>
    </source>
</evidence>
<dbReference type="RefSeq" id="WP_010324850.1">
    <property type="nucleotide sequence ID" value="NZ_FTMN01000005.1"/>
</dbReference>
<accession>A0A1N6TBU2</accession>
<dbReference type="SUPFAM" id="SSF54368">
    <property type="entry name" value="Glutamine synthetase, N-terminal domain"/>
    <property type="match status" value="1"/>
</dbReference>
<evidence type="ECO:0000313" key="8">
    <source>
        <dbReference type="EMBL" id="SIQ50783.1"/>
    </source>
</evidence>